<dbReference type="Pfam" id="PF00512">
    <property type="entry name" value="HisKA"/>
    <property type="match status" value="1"/>
</dbReference>
<evidence type="ECO:0000256" key="7">
    <source>
        <dbReference type="ARBA" id="ARBA00022692"/>
    </source>
</evidence>
<feature type="transmembrane region" description="Helical" evidence="14">
    <location>
        <begin position="430"/>
        <end position="453"/>
    </location>
</feature>
<organism evidence="16 17">
    <name type="scientific">Lachnoanaerobaculum saburreum F0468</name>
    <dbReference type="NCBI Taxonomy" id="1095750"/>
    <lineage>
        <taxon>Bacteria</taxon>
        <taxon>Bacillati</taxon>
        <taxon>Bacillota</taxon>
        <taxon>Clostridia</taxon>
        <taxon>Lachnospirales</taxon>
        <taxon>Lachnospiraceae</taxon>
        <taxon>Lachnoanaerobaculum</taxon>
    </lineage>
</organism>
<keyword evidence="4" id="KW-1003">Cell membrane</keyword>
<comment type="catalytic activity">
    <reaction evidence="1">
        <text>ATP + protein L-histidine = ADP + protein N-phospho-L-histidine.</text>
        <dbReference type="EC" id="2.7.13.3"/>
    </reaction>
</comment>
<dbReference type="GO" id="GO:0000155">
    <property type="term" value="F:phosphorelay sensor kinase activity"/>
    <property type="evidence" value="ECO:0007669"/>
    <property type="project" value="InterPro"/>
</dbReference>
<keyword evidence="6" id="KW-0808">Transferase</keyword>
<dbReference type="EC" id="2.7.13.3" evidence="3"/>
<dbReference type="Proteomes" id="UP000005039">
    <property type="component" value="Unassembled WGS sequence"/>
</dbReference>
<feature type="transmembrane region" description="Helical" evidence="14">
    <location>
        <begin position="337"/>
        <end position="358"/>
    </location>
</feature>
<dbReference type="GO" id="GO:0005524">
    <property type="term" value="F:ATP binding"/>
    <property type="evidence" value="ECO:0007669"/>
    <property type="project" value="UniProtKB-KW"/>
</dbReference>
<dbReference type="InterPro" id="IPR036890">
    <property type="entry name" value="HATPase_C_sf"/>
</dbReference>
<dbReference type="AlphaFoldDB" id="I0R489"/>
<evidence type="ECO:0000313" key="17">
    <source>
        <dbReference type="Proteomes" id="UP000005039"/>
    </source>
</evidence>
<dbReference type="PROSITE" id="PS50109">
    <property type="entry name" value="HIS_KIN"/>
    <property type="match status" value="1"/>
</dbReference>
<dbReference type="Gene3D" id="1.10.287.130">
    <property type="match status" value="1"/>
</dbReference>
<dbReference type="PANTHER" id="PTHR45528:SF1">
    <property type="entry name" value="SENSOR HISTIDINE KINASE CPXA"/>
    <property type="match status" value="1"/>
</dbReference>
<dbReference type="InterPro" id="IPR003594">
    <property type="entry name" value="HATPase_dom"/>
</dbReference>
<dbReference type="CDD" id="cd00082">
    <property type="entry name" value="HisKA"/>
    <property type="match status" value="1"/>
</dbReference>
<feature type="transmembrane region" description="Helical" evidence="14">
    <location>
        <begin position="378"/>
        <end position="396"/>
    </location>
</feature>
<feature type="transmembrane region" description="Helical" evidence="14">
    <location>
        <begin position="291"/>
        <end position="316"/>
    </location>
</feature>
<protein>
    <recommendedName>
        <fullName evidence="3">histidine kinase</fullName>
        <ecNumber evidence="3">2.7.13.3</ecNumber>
    </recommendedName>
</protein>
<evidence type="ECO:0000256" key="9">
    <source>
        <dbReference type="ARBA" id="ARBA00022777"/>
    </source>
</evidence>
<dbReference type="SMART" id="SM00387">
    <property type="entry name" value="HATPase_c"/>
    <property type="match status" value="1"/>
</dbReference>
<dbReference type="Pfam" id="PF02518">
    <property type="entry name" value="HATPase_c"/>
    <property type="match status" value="1"/>
</dbReference>
<keyword evidence="7 14" id="KW-0812">Transmembrane</keyword>
<sequence length="764" mass="87060">MKSIDMDKGIFFSKGRLKIWAVVLHLTAFIIFVCGVSIIYCNENFNKGLLWMNAEKYDESPAFMKQVDSDISLLFSYANLKDVFETDGKLDINKKIFGLNMGPSNDVDFTVGSIIEYAKRHGYYIDEHYQLSVVDQSLVNQIEDTSYFVNYRTYANDSAIVEPGDAYMSMKTAITESIGLLSKYYEAYERFVLKPSNFRYRLEYGDIIYTNDRTLNIKTVYDYGRFAITSSQGMLVETNLSKVPNELSFQAEKLTDKLQKPYQVYIAVNTLYTATDVYAVENVNYLSQRRLYALGLVFVTLGIILMGISLCYLVAFCGHSENENGIRLNSLFDFIPFEVKILLLIFVVVILFAVNNFIGNRLIHIYIEKIHWNFASQMLNYVAVYLVTLPIAFSILREYKAGLLWKNSYTKVIKESFSVYMLKRSFKKKLGSNFLVMILADFVVVTLFLLTTINVKSLLGRLTIFICFIIFLIINIVIFNKTYKTAAAFDKIAEAIKQIANGDTRYRLDESEFSGGEISVVKDLNNISKGFQGAINEQVKSERLKADLITNVSHDIKTPLTSIINYVDLIKREKPENAKIQEYLDVLSLKSQHLKNLTEDLVEASKVSSGNISVELRDIDLVEMINQTNGEFEEKFSQKGLKIISILPSSSIMIRADGRHLWRVLENLYNNTFKYAAKNSRVYIDISSENNIATFVIKNISENPLNIRPDELTERFVRGDVSRTTEGSGLGLSIAKSLTILQGGKFDIIIDGDLFKVQIRFKAV</sequence>
<keyword evidence="8" id="KW-0547">Nucleotide-binding</keyword>
<evidence type="ECO:0000256" key="14">
    <source>
        <dbReference type="SAM" id="Phobius"/>
    </source>
</evidence>
<dbReference type="InterPro" id="IPR050398">
    <property type="entry name" value="HssS/ArlS-like"/>
</dbReference>
<dbReference type="PATRIC" id="fig|1095750.3.peg.2709"/>
<comment type="caution">
    <text evidence="16">The sequence shown here is derived from an EMBL/GenBank/DDBJ whole genome shotgun (WGS) entry which is preliminary data.</text>
</comment>
<feature type="transmembrane region" description="Helical" evidence="14">
    <location>
        <begin position="20"/>
        <end position="40"/>
    </location>
</feature>
<keyword evidence="11 14" id="KW-1133">Transmembrane helix</keyword>
<gene>
    <name evidence="16" type="ORF">HMPREF9970_1229</name>
</gene>
<evidence type="ECO:0000256" key="13">
    <source>
        <dbReference type="ARBA" id="ARBA00023136"/>
    </source>
</evidence>
<evidence type="ECO:0000256" key="12">
    <source>
        <dbReference type="ARBA" id="ARBA00023012"/>
    </source>
</evidence>
<accession>I0R489</accession>
<dbReference type="PANTHER" id="PTHR45528">
    <property type="entry name" value="SENSOR HISTIDINE KINASE CPXA"/>
    <property type="match status" value="1"/>
</dbReference>
<keyword evidence="5" id="KW-0597">Phosphoprotein</keyword>
<keyword evidence="9 16" id="KW-0418">Kinase</keyword>
<dbReference type="Gene3D" id="3.30.565.10">
    <property type="entry name" value="Histidine kinase-like ATPase, C-terminal domain"/>
    <property type="match status" value="1"/>
</dbReference>
<feature type="transmembrane region" description="Helical" evidence="14">
    <location>
        <begin position="459"/>
        <end position="479"/>
    </location>
</feature>
<evidence type="ECO:0000256" key="1">
    <source>
        <dbReference type="ARBA" id="ARBA00000085"/>
    </source>
</evidence>
<evidence type="ECO:0000256" key="6">
    <source>
        <dbReference type="ARBA" id="ARBA00022679"/>
    </source>
</evidence>
<comment type="subcellular location">
    <subcellularLocation>
        <location evidence="2">Cell membrane</location>
        <topology evidence="2">Multi-pass membrane protein</topology>
    </subcellularLocation>
</comment>
<reference evidence="16 17" key="1">
    <citation type="submission" date="2012-03" db="EMBL/GenBank/DDBJ databases">
        <authorList>
            <person name="Durkin A.S."/>
            <person name="McCorrison J."/>
            <person name="Torralba M."/>
            <person name="Gillis M."/>
            <person name="Methe B."/>
            <person name="Sutton G."/>
            <person name="Nelson K.E."/>
        </authorList>
    </citation>
    <scope>NUCLEOTIDE SEQUENCE [LARGE SCALE GENOMIC DNA]</scope>
    <source>
        <strain evidence="16 17">F0468</strain>
    </source>
</reference>
<dbReference type="InterPro" id="IPR036097">
    <property type="entry name" value="HisK_dim/P_sf"/>
</dbReference>
<dbReference type="SMART" id="SM00388">
    <property type="entry name" value="HisKA"/>
    <property type="match status" value="1"/>
</dbReference>
<evidence type="ECO:0000256" key="4">
    <source>
        <dbReference type="ARBA" id="ARBA00022475"/>
    </source>
</evidence>
<evidence type="ECO:0000259" key="15">
    <source>
        <dbReference type="PROSITE" id="PS50109"/>
    </source>
</evidence>
<keyword evidence="13 14" id="KW-0472">Membrane</keyword>
<evidence type="ECO:0000256" key="8">
    <source>
        <dbReference type="ARBA" id="ARBA00022741"/>
    </source>
</evidence>
<keyword evidence="10" id="KW-0067">ATP-binding</keyword>
<dbReference type="GO" id="GO:0005886">
    <property type="term" value="C:plasma membrane"/>
    <property type="evidence" value="ECO:0007669"/>
    <property type="project" value="UniProtKB-SubCell"/>
</dbReference>
<feature type="domain" description="Histidine kinase" evidence="15">
    <location>
        <begin position="551"/>
        <end position="764"/>
    </location>
</feature>
<dbReference type="EMBL" id="AJGH01000136">
    <property type="protein sequence ID" value="EIC94497.1"/>
    <property type="molecule type" value="Genomic_DNA"/>
</dbReference>
<dbReference type="eggNOG" id="COG5002">
    <property type="taxonomic scope" value="Bacteria"/>
</dbReference>
<evidence type="ECO:0000256" key="5">
    <source>
        <dbReference type="ARBA" id="ARBA00022553"/>
    </source>
</evidence>
<dbReference type="SUPFAM" id="SSF55874">
    <property type="entry name" value="ATPase domain of HSP90 chaperone/DNA topoisomerase II/histidine kinase"/>
    <property type="match status" value="1"/>
</dbReference>
<evidence type="ECO:0000256" key="2">
    <source>
        <dbReference type="ARBA" id="ARBA00004651"/>
    </source>
</evidence>
<dbReference type="InterPro" id="IPR005467">
    <property type="entry name" value="His_kinase_dom"/>
</dbReference>
<evidence type="ECO:0000256" key="3">
    <source>
        <dbReference type="ARBA" id="ARBA00012438"/>
    </source>
</evidence>
<dbReference type="InterPro" id="IPR003661">
    <property type="entry name" value="HisK_dim/P_dom"/>
</dbReference>
<keyword evidence="17" id="KW-1185">Reference proteome</keyword>
<name>I0R489_9FIRM</name>
<evidence type="ECO:0000256" key="10">
    <source>
        <dbReference type="ARBA" id="ARBA00022840"/>
    </source>
</evidence>
<evidence type="ECO:0000256" key="11">
    <source>
        <dbReference type="ARBA" id="ARBA00022989"/>
    </source>
</evidence>
<evidence type="ECO:0000313" key="16">
    <source>
        <dbReference type="EMBL" id="EIC94497.1"/>
    </source>
</evidence>
<proteinExistence type="predicted"/>
<dbReference type="SUPFAM" id="SSF47384">
    <property type="entry name" value="Homodimeric domain of signal transducing histidine kinase"/>
    <property type="match status" value="1"/>
</dbReference>
<keyword evidence="12" id="KW-0902">Two-component regulatory system</keyword>